<dbReference type="EMBL" id="JACHHJ010000004">
    <property type="protein sequence ID" value="MBB6450789.1"/>
    <property type="molecule type" value="Genomic_DNA"/>
</dbReference>
<gene>
    <name evidence="2" type="ORF">HNR44_002779</name>
</gene>
<protein>
    <recommendedName>
        <fullName evidence="4">Cytosolic protein</fullName>
    </recommendedName>
</protein>
<name>A0A841PPX2_9BACL</name>
<sequence length="101" mass="11873">MRDKDEEYTDFANVEDQRRFLTAEEYPEGTYGSPGGETDPVENKDTPWEPGQQFISHFAYEDRNLHQDRPRKSPGAHLPHDEKYEDREDPFKDAPNTSRRS</sequence>
<feature type="compositionally biased region" description="Basic and acidic residues" evidence="1">
    <location>
        <begin position="59"/>
        <end position="71"/>
    </location>
</feature>
<keyword evidence="3" id="KW-1185">Reference proteome</keyword>
<dbReference type="RefSeq" id="WP_184404853.1">
    <property type="nucleotide sequence ID" value="NZ_JACHHJ010000004.1"/>
</dbReference>
<feature type="compositionally biased region" description="Basic and acidic residues" evidence="1">
    <location>
        <begin position="78"/>
        <end position="92"/>
    </location>
</feature>
<evidence type="ECO:0008006" key="4">
    <source>
        <dbReference type="Google" id="ProtNLM"/>
    </source>
</evidence>
<evidence type="ECO:0000313" key="2">
    <source>
        <dbReference type="EMBL" id="MBB6450789.1"/>
    </source>
</evidence>
<dbReference type="Proteomes" id="UP000568839">
    <property type="component" value="Unassembled WGS sequence"/>
</dbReference>
<evidence type="ECO:0000256" key="1">
    <source>
        <dbReference type="SAM" id="MobiDB-lite"/>
    </source>
</evidence>
<reference evidence="2 3" key="1">
    <citation type="submission" date="2020-08" db="EMBL/GenBank/DDBJ databases">
        <title>Genomic Encyclopedia of Type Strains, Phase IV (KMG-IV): sequencing the most valuable type-strain genomes for metagenomic binning, comparative biology and taxonomic classification.</title>
        <authorList>
            <person name="Goeker M."/>
        </authorList>
    </citation>
    <scope>NUCLEOTIDE SEQUENCE [LARGE SCALE GENOMIC DNA]</scope>
    <source>
        <strain evidence="2 3">DSM 21769</strain>
    </source>
</reference>
<feature type="region of interest" description="Disordered" evidence="1">
    <location>
        <begin position="1"/>
        <end position="101"/>
    </location>
</feature>
<dbReference type="AlphaFoldDB" id="A0A841PPX2"/>
<evidence type="ECO:0000313" key="3">
    <source>
        <dbReference type="Proteomes" id="UP000568839"/>
    </source>
</evidence>
<accession>A0A841PPX2</accession>
<organism evidence="2 3">
    <name type="scientific">Geomicrobium halophilum</name>
    <dbReference type="NCBI Taxonomy" id="549000"/>
    <lineage>
        <taxon>Bacteria</taxon>
        <taxon>Bacillati</taxon>
        <taxon>Bacillota</taxon>
        <taxon>Bacilli</taxon>
        <taxon>Bacillales</taxon>
        <taxon>Geomicrobium</taxon>
    </lineage>
</organism>
<proteinExistence type="predicted"/>
<comment type="caution">
    <text evidence="2">The sequence shown here is derived from an EMBL/GenBank/DDBJ whole genome shotgun (WGS) entry which is preliminary data.</text>
</comment>